<dbReference type="CDD" id="cd00884">
    <property type="entry name" value="beta_CA_cladeB"/>
    <property type="match status" value="1"/>
</dbReference>
<feature type="binding site" evidence="9">
    <location>
        <position position="58"/>
    </location>
    <ligand>
        <name>Zn(2+)</name>
        <dbReference type="ChEBI" id="CHEBI:29105"/>
    </ligand>
</feature>
<dbReference type="EC" id="4.2.1.1" evidence="2 10"/>
<evidence type="ECO:0000256" key="5">
    <source>
        <dbReference type="ARBA" id="ARBA00022833"/>
    </source>
</evidence>
<reference evidence="11" key="1">
    <citation type="journal article" date="2021" name="PeerJ">
        <title>Extensive microbial diversity within the chicken gut microbiome revealed by metagenomics and culture.</title>
        <authorList>
            <person name="Gilroy R."/>
            <person name="Ravi A."/>
            <person name="Getino M."/>
            <person name="Pursley I."/>
            <person name="Horton D.L."/>
            <person name="Alikhan N.F."/>
            <person name="Baker D."/>
            <person name="Gharbi K."/>
            <person name="Hall N."/>
            <person name="Watson M."/>
            <person name="Adriaenssens E.M."/>
            <person name="Foster-Nyarko E."/>
            <person name="Jarju S."/>
            <person name="Secka A."/>
            <person name="Antonio M."/>
            <person name="Oren A."/>
            <person name="Chaudhuri R.R."/>
            <person name="La Ragione R."/>
            <person name="Hildebrand F."/>
            <person name="Pallen M.J."/>
        </authorList>
    </citation>
    <scope>NUCLEOTIDE SEQUENCE</scope>
    <source>
        <strain evidence="11">ChiGjej2B2-19336</strain>
    </source>
</reference>
<evidence type="ECO:0000256" key="8">
    <source>
        <dbReference type="ARBA" id="ARBA00048348"/>
    </source>
</evidence>
<feature type="binding site" evidence="9">
    <location>
        <position position="56"/>
    </location>
    <ligand>
        <name>Zn(2+)</name>
        <dbReference type="ChEBI" id="CHEBI:29105"/>
    </ligand>
</feature>
<dbReference type="FunFam" id="3.40.1050.10:FF:000003">
    <property type="entry name" value="Carbonic anhydrase"/>
    <property type="match status" value="1"/>
</dbReference>
<reference evidence="11" key="2">
    <citation type="submission" date="2021-09" db="EMBL/GenBank/DDBJ databases">
        <authorList>
            <person name="Gilroy R."/>
        </authorList>
    </citation>
    <scope>NUCLEOTIDE SEQUENCE</scope>
    <source>
        <strain evidence="11">ChiGjej2B2-19336</strain>
    </source>
</reference>
<gene>
    <name evidence="11" type="ORF">K8W16_12025</name>
</gene>
<keyword evidence="6 10" id="KW-0456">Lyase</keyword>
<dbReference type="InterPro" id="IPR036874">
    <property type="entry name" value="Carbonic_anhydrase_sf"/>
</dbReference>
<evidence type="ECO:0000256" key="3">
    <source>
        <dbReference type="ARBA" id="ARBA00014628"/>
    </source>
</evidence>
<dbReference type="AlphaFoldDB" id="A0A921DTR0"/>
<dbReference type="GO" id="GO:0004089">
    <property type="term" value="F:carbonate dehydratase activity"/>
    <property type="evidence" value="ECO:0007669"/>
    <property type="project" value="UniProtKB-UniRule"/>
</dbReference>
<dbReference type="Gene3D" id="3.40.1050.10">
    <property type="entry name" value="Carbonic anhydrase"/>
    <property type="match status" value="1"/>
</dbReference>
<keyword evidence="5 9" id="KW-0862">Zinc</keyword>
<dbReference type="EMBL" id="DYZA01000247">
    <property type="protein sequence ID" value="HJD98357.1"/>
    <property type="molecule type" value="Genomic_DNA"/>
</dbReference>
<dbReference type="PROSITE" id="PS00705">
    <property type="entry name" value="PROK_CO2_ANHYDRASE_2"/>
    <property type="match status" value="1"/>
</dbReference>
<organism evidence="11 12">
    <name type="scientific">Mailhella massiliensis</name>
    <dbReference type="NCBI Taxonomy" id="1903261"/>
    <lineage>
        <taxon>Bacteria</taxon>
        <taxon>Pseudomonadati</taxon>
        <taxon>Thermodesulfobacteriota</taxon>
        <taxon>Desulfovibrionia</taxon>
        <taxon>Desulfovibrionales</taxon>
        <taxon>Desulfovibrionaceae</taxon>
        <taxon>Mailhella</taxon>
    </lineage>
</organism>
<comment type="cofactor">
    <cofactor evidence="9">
        <name>Zn(2+)</name>
        <dbReference type="ChEBI" id="CHEBI:29105"/>
    </cofactor>
    <text evidence="9">Binds 1 zinc ion per subunit.</text>
</comment>
<dbReference type="GO" id="GO:0008270">
    <property type="term" value="F:zinc ion binding"/>
    <property type="evidence" value="ECO:0007669"/>
    <property type="project" value="UniProtKB-UniRule"/>
</dbReference>
<evidence type="ECO:0000256" key="10">
    <source>
        <dbReference type="RuleBase" id="RU003956"/>
    </source>
</evidence>
<comment type="similarity">
    <text evidence="1 10">Belongs to the beta-class carbonic anhydrase family.</text>
</comment>
<comment type="caution">
    <text evidence="11">The sequence shown here is derived from an EMBL/GenBank/DDBJ whole genome shotgun (WGS) entry which is preliminary data.</text>
</comment>
<dbReference type="InterPro" id="IPR001765">
    <property type="entry name" value="Carbonic_anhydrase"/>
</dbReference>
<name>A0A921DTR0_9BACT</name>
<dbReference type="Pfam" id="PF00484">
    <property type="entry name" value="Pro_CA"/>
    <property type="match status" value="1"/>
</dbReference>
<dbReference type="InterPro" id="IPR045066">
    <property type="entry name" value="Beta_CA_cladeB"/>
</dbReference>
<dbReference type="SUPFAM" id="SSF53056">
    <property type="entry name" value="beta-carbonic anhydrase, cab"/>
    <property type="match status" value="1"/>
</dbReference>
<evidence type="ECO:0000256" key="7">
    <source>
        <dbReference type="ARBA" id="ARBA00031969"/>
    </source>
</evidence>
<feature type="binding site" evidence="9">
    <location>
        <position position="117"/>
    </location>
    <ligand>
        <name>Zn(2+)</name>
        <dbReference type="ChEBI" id="CHEBI:29105"/>
    </ligand>
</feature>
<dbReference type="Proteomes" id="UP000698963">
    <property type="component" value="Unassembled WGS sequence"/>
</dbReference>
<dbReference type="PANTHER" id="PTHR11002">
    <property type="entry name" value="CARBONIC ANHYDRASE"/>
    <property type="match status" value="1"/>
</dbReference>
<evidence type="ECO:0000313" key="11">
    <source>
        <dbReference type="EMBL" id="HJD98357.1"/>
    </source>
</evidence>
<evidence type="ECO:0000256" key="2">
    <source>
        <dbReference type="ARBA" id="ARBA00012925"/>
    </source>
</evidence>
<sequence length="242" mass="27000">MSFHITRVHKAGRQHPLVFRLTSGFRRFQHRWYHPEEPLFQELRNGQNPLALVIACCDSRVDPVLLTDCRPGDLFVVRNVANLVPPYAPDGGRHGVSAALEYAVKHLEVKDIIIMGHACCGGIKALVTGTDESGDDEFIGPWVDVARHALEKADEDMPGACAADRARACELWNVRLSLRNLLSFPWVKSAVEEGRLFLHGWYFDLQSGELLEYDDIRGDFHPLVGRPHLHTGQGGVPAGKHS</sequence>
<evidence type="ECO:0000256" key="9">
    <source>
        <dbReference type="PIRSR" id="PIRSR601765-1"/>
    </source>
</evidence>
<evidence type="ECO:0000256" key="6">
    <source>
        <dbReference type="ARBA" id="ARBA00023239"/>
    </source>
</evidence>
<dbReference type="GO" id="GO:0015976">
    <property type="term" value="P:carbon utilization"/>
    <property type="evidence" value="ECO:0007669"/>
    <property type="project" value="InterPro"/>
</dbReference>
<evidence type="ECO:0000256" key="4">
    <source>
        <dbReference type="ARBA" id="ARBA00022723"/>
    </source>
</evidence>
<evidence type="ECO:0000313" key="12">
    <source>
        <dbReference type="Proteomes" id="UP000698963"/>
    </source>
</evidence>
<keyword evidence="4 9" id="KW-0479">Metal-binding</keyword>
<protein>
    <recommendedName>
        <fullName evidence="3 10">Carbonic anhydrase</fullName>
        <ecNumber evidence="2 10">4.2.1.1</ecNumber>
    </recommendedName>
    <alternativeName>
        <fullName evidence="7 10">Carbonate dehydratase</fullName>
    </alternativeName>
</protein>
<dbReference type="PANTHER" id="PTHR11002:SF76">
    <property type="entry name" value="CARBONIC ANHYDRASE"/>
    <property type="match status" value="1"/>
</dbReference>
<dbReference type="InterPro" id="IPR015892">
    <property type="entry name" value="Carbonic_anhydrase_CS"/>
</dbReference>
<comment type="catalytic activity">
    <reaction evidence="8 10">
        <text>hydrogencarbonate + H(+) = CO2 + H2O</text>
        <dbReference type="Rhea" id="RHEA:10748"/>
        <dbReference type="ChEBI" id="CHEBI:15377"/>
        <dbReference type="ChEBI" id="CHEBI:15378"/>
        <dbReference type="ChEBI" id="CHEBI:16526"/>
        <dbReference type="ChEBI" id="CHEBI:17544"/>
        <dbReference type="EC" id="4.2.1.1"/>
    </reaction>
</comment>
<feature type="binding site" evidence="9">
    <location>
        <position position="120"/>
    </location>
    <ligand>
        <name>Zn(2+)</name>
        <dbReference type="ChEBI" id="CHEBI:29105"/>
    </ligand>
</feature>
<evidence type="ECO:0000256" key="1">
    <source>
        <dbReference type="ARBA" id="ARBA00006217"/>
    </source>
</evidence>
<comment type="function">
    <text evidence="10">Reversible hydration of carbon dioxide.</text>
</comment>
<accession>A0A921DTR0</accession>
<proteinExistence type="inferred from homology"/>
<dbReference type="RefSeq" id="WP_304124177.1">
    <property type="nucleotide sequence ID" value="NZ_DYZA01000247.1"/>
</dbReference>
<dbReference type="SMART" id="SM00947">
    <property type="entry name" value="Pro_CA"/>
    <property type="match status" value="1"/>
</dbReference>